<organism evidence="5 6">
    <name type="scientific">Trichuris suis</name>
    <name type="common">pig whipworm</name>
    <dbReference type="NCBI Taxonomy" id="68888"/>
    <lineage>
        <taxon>Eukaryota</taxon>
        <taxon>Metazoa</taxon>
        <taxon>Ecdysozoa</taxon>
        <taxon>Nematoda</taxon>
        <taxon>Enoplea</taxon>
        <taxon>Dorylaimia</taxon>
        <taxon>Trichinellida</taxon>
        <taxon>Trichuridae</taxon>
        <taxon>Trichuris</taxon>
    </lineage>
</organism>
<proteinExistence type="predicted"/>
<dbReference type="GO" id="GO:0005795">
    <property type="term" value="C:Golgi stack"/>
    <property type="evidence" value="ECO:0007669"/>
    <property type="project" value="TreeGrafter"/>
</dbReference>
<dbReference type="GO" id="GO:0000139">
    <property type="term" value="C:Golgi membrane"/>
    <property type="evidence" value="ECO:0007669"/>
    <property type="project" value="InterPro"/>
</dbReference>
<comment type="subcellular location">
    <subcellularLocation>
        <location evidence="1">Golgi apparatus</location>
    </subcellularLocation>
</comment>
<keyword evidence="2" id="KW-0333">Golgi apparatus</keyword>
<dbReference type="PANTHER" id="PTHR10013">
    <property type="entry name" value="GENERAL VESICULAR TRANSPORT FACTOR P115"/>
    <property type="match status" value="1"/>
</dbReference>
<evidence type="ECO:0000259" key="4">
    <source>
        <dbReference type="Pfam" id="PF04869"/>
    </source>
</evidence>
<gene>
    <name evidence="5" type="ORF">M513_11520</name>
</gene>
<evidence type="ECO:0000256" key="2">
    <source>
        <dbReference type="ARBA" id="ARBA00023034"/>
    </source>
</evidence>
<protein>
    <recommendedName>
        <fullName evidence="4">Vesicle tethering protein Uso1/P115-like head domain-containing protein</fullName>
    </recommendedName>
</protein>
<dbReference type="PANTHER" id="PTHR10013:SF0">
    <property type="entry name" value="GENERAL VESICULAR TRANSPORT FACTOR P115"/>
    <property type="match status" value="1"/>
</dbReference>
<dbReference type="InterPro" id="IPR011989">
    <property type="entry name" value="ARM-like"/>
</dbReference>
<dbReference type="GO" id="GO:0006888">
    <property type="term" value="P:endoplasmic reticulum to Golgi vesicle-mediated transport"/>
    <property type="evidence" value="ECO:0007669"/>
    <property type="project" value="TreeGrafter"/>
</dbReference>
<dbReference type="GO" id="GO:0048211">
    <property type="term" value="P:Golgi vesicle docking"/>
    <property type="evidence" value="ECO:0007669"/>
    <property type="project" value="TreeGrafter"/>
</dbReference>
<reference evidence="5 6" key="1">
    <citation type="journal article" date="2014" name="Nat. Genet.">
        <title>Genome and transcriptome of the porcine whipworm Trichuris suis.</title>
        <authorList>
            <person name="Jex A.R."/>
            <person name="Nejsum P."/>
            <person name="Schwarz E.M."/>
            <person name="Hu L."/>
            <person name="Young N.D."/>
            <person name="Hall R.S."/>
            <person name="Korhonen P.K."/>
            <person name="Liao S."/>
            <person name="Thamsborg S."/>
            <person name="Xia J."/>
            <person name="Xu P."/>
            <person name="Wang S."/>
            <person name="Scheerlinck J.P."/>
            <person name="Hofmann A."/>
            <person name="Sternberg P.W."/>
            <person name="Wang J."/>
            <person name="Gasser R.B."/>
        </authorList>
    </citation>
    <scope>NUCLEOTIDE SEQUENCE [LARGE SCALE GENOMIC DNA]</scope>
    <source>
        <strain evidence="5">DCEP-RM93M</strain>
    </source>
</reference>
<dbReference type="SUPFAM" id="SSF48371">
    <property type="entry name" value="ARM repeat"/>
    <property type="match status" value="1"/>
</dbReference>
<dbReference type="InterPro" id="IPR006953">
    <property type="entry name" value="Vesicle_Uso1_P115_head"/>
</dbReference>
<dbReference type="GO" id="GO:0048280">
    <property type="term" value="P:vesicle fusion with Golgi apparatus"/>
    <property type="evidence" value="ECO:0007669"/>
    <property type="project" value="InterPro"/>
</dbReference>
<dbReference type="Proteomes" id="UP000030764">
    <property type="component" value="Unassembled WGS sequence"/>
</dbReference>
<dbReference type="Gene3D" id="1.25.10.10">
    <property type="entry name" value="Leucine-rich Repeat Variant"/>
    <property type="match status" value="1"/>
</dbReference>
<dbReference type="Pfam" id="PF18770">
    <property type="entry name" value="Arm_vescicular"/>
    <property type="match status" value="1"/>
</dbReference>
<name>A0A085LRK5_9BILA</name>
<dbReference type="InterPro" id="IPR041209">
    <property type="entry name" value="P115_Arm_rpt"/>
</dbReference>
<dbReference type="GO" id="GO:0005783">
    <property type="term" value="C:endoplasmic reticulum"/>
    <property type="evidence" value="ECO:0007669"/>
    <property type="project" value="TreeGrafter"/>
</dbReference>
<sequence>MNFLRSGFKTIVGSEGAPSEDQTDLIETISRLVNRLLTASLPDDRRDALRALRSLSKRFRREVGDHAMSALVRVLRSSLSQPSYNVEVDCQTLALETLKNIFTGYEDADGLGASDGQPDNQEEMERLTTIFLEESDSVTILLKLTGSVEFPVRVQAVRLLTFLLGRKPKAIQDILLENHASIPKLVDLLQDVQEVIRNDAVLLLCELTDGNASIQKIVAFHSGFERLLNIISDEATSVISEDCLYLILQLLNGNPSNIQLFRENSLIQHLRTLLLLFVNPEDDVACSAKNEEQWTPLLCSTVNQLLLIIRALVSPSNSGELIASCQKAIRDCGLLAELCQLLMSSSITADVLSNVIVSVAESIRGNQSNQDFFESIVAPSSPPRPIVLILLISMTSKSQVFVLRVAALYCVQCYLYKNERGKHSLVETLLPTTAECKLPYLAVLLLPFFFQHSN</sequence>
<dbReference type="EMBL" id="KL363320">
    <property type="protein sequence ID" value="KFD47601.1"/>
    <property type="molecule type" value="Genomic_DNA"/>
</dbReference>
<dbReference type="AlphaFoldDB" id="A0A085LRK5"/>
<evidence type="ECO:0000256" key="3">
    <source>
        <dbReference type="ARBA" id="ARBA00023054"/>
    </source>
</evidence>
<accession>A0A085LRK5</accession>
<dbReference type="InterPro" id="IPR016024">
    <property type="entry name" value="ARM-type_fold"/>
</dbReference>
<keyword evidence="3" id="KW-0175">Coiled coil</keyword>
<evidence type="ECO:0000313" key="5">
    <source>
        <dbReference type="EMBL" id="KFD47601.1"/>
    </source>
</evidence>
<keyword evidence="6" id="KW-1185">Reference proteome</keyword>
<dbReference type="Pfam" id="PF04869">
    <property type="entry name" value="Uso1_p115_head"/>
    <property type="match status" value="1"/>
</dbReference>
<feature type="domain" description="Vesicle tethering protein Uso1/P115-like head" evidence="4">
    <location>
        <begin position="366"/>
        <end position="434"/>
    </location>
</feature>
<evidence type="ECO:0000256" key="1">
    <source>
        <dbReference type="ARBA" id="ARBA00004555"/>
    </source>
</evidence>
<dbReference type="GO" id="GO:0045056">
    <property type="term" value="P:transcytosis"/>
    <property type="evidence" value="ECO:0007669"/>
    <property type="project" value="TreeGrafter"/>
</dbReference>
<evidence type="ECO:0000313" key="6">
    <source>
        <dbReference type="Proteomes" id="UP000030764"/>
    </source>
</evidence>
<dbReference type="GO" id="GO:0006886">
    <property type="term" value="P:intracellular protein transport"/>
    <property type="evidence" value="ECO:0007669"/>
    <property type="project" value="InterPro"/>
</dbReference>
<dbReference type="InterPro" id="IPR024095">
    <property type="entry name" value="Vesicle_P115"/>
</dbReference>
<dbReference type="GO" id="GO:0012507">
    <property type="term" value="C:ER to Golgi transport vesicle membrane"/>
    <property type="evidence" value="ECO:0007669"/>
    <property type="project" value="TreeGrafter"/>
</dbReference>